<feature type="domain" description="4Fe-4S ferredoxin-type" evidence="8">
    <location>
        <begin position="455"/>
        <end position="487"/>
    </location>
</feature>
<dbReference type="PROSITE" id="PS51379">
    <property type="entry name" value="4FE4S_FER_2"/>
    <property type="match status" value="6"/>
</dbReference>
<feature type="transmembrane region" description="Helical" evidence="7">
    <location>
        <begin position="102"/>
        <end position="122"/>
    </location>
</feature>
<proteinExistence type="predicted"/>
<evidence type="ECO:0000313" key="10">
    <source>
        <dbReference type="Proteomes" id="UP001596023"/>
    </source>
</evidence>
<dbReference type="PANTHER" id="PTHR30176">
    <property type="entry name" value="FERREDOXIN-TYPE PROTEIN NAPH"/>
    <property type="match status" value="1"/>
</dbReference>
<dbReference type="EMBL" id="JBHSGN010000061">
    <property type="protein sequence ID" value="MFC4673679.1"/>
    <property type="molecule type" value="Genomic_DNA"/>
</dbReference>
<evidence type="ECO:0000313" key="9">
    <source>
        <dbReference type="EMBL" id="MFC4673679.1"/>
    </source>
</evidence>
<keyword evidence="5" id="KW-0408">Iron</keyword>
<dbReference type="Pfam" id="PF12801">
    <property type="entry name" value="Fer4_5"/>
    <property type="match status" value="2"/>
</dbReference>
<feature type="domain" description="4Fe-4S ferredoxin-type" evidence="8">
    <location>
        <begin position="244"/>
        <end position="273"/>
    </location>
</feature>
<evidence type="ECO:0000256" key="4">
    <source>
        <dbReference type="ARBA" id="ARBA00022982"/>
    </source>
</evidence>
<keyword evidence="7" id="KW-0812">Transmembrane</keyword>
<dbReference type="PROSITE" id="PS00198">
    <property type="entry name" value="4FE4S_FER_1"/>
    <property type="match status" value="2"/>
</dbReference>
<evidence type="ECO:0000256" key="3">
    <source>
        <dbReference type="ARBA" id="ARBA00022723"/>
    </source>
</evidence>
<evidence type="ECO:0000256" key="7">
    <source>
        <dbReference type="SAM" id="Phobius"/>
    </source>
</evidence>
<dbReference type="InterPro" id="IPR017900">
    <property type="entry name" value="4Fe4S_Fe_S_CS"/>
</dbReference>
<evidence type="ECO:0000256" key="1">
    <source>
        <dbReference type="ARBA" id="ARBA00022448"/>
    </source>
</evidence>
<evidence type="ECO:0000256" key="2">
    <source>
        <dbReference type="ARBA" id="ARBA00022485"/>
    </source>
</evidence>
<keyword evidence="2" id="KW-0004">4Fe-4S</keyword>
<feature type="domain" description="4Fe-4S ferredoxin-type" evidence="8">
    <location>
        <begin position="217"/>
        <end position="242"/>
    </location>
</feature>
<comment type="caution">
    <text evidence="9">The sequence shown here is derived from an EMBL/GenBank/DDBJ whole genome shotgun (WGS) entry which is preliminary data.</text>
</comment>
<evidence type="ECO:0000256" key="6">
    <source>
        <dbReference type="ARBA" id="ARBA00023014"/>
    </source>
</evidence>
<keyword evidence="3" id="KW-0479">Metal-binding</keyword>
<dbReference type="CDD" id="cd16373">
    <property type="entry name" value="DMSOR_beta_like"/>
    <property type="match status" value="1"/>
</dbReference>
<dbReference type="Proteomes" id="UP001596023">
    <property type="component" value="Unassembled WGS sequence"/>
</dbReference>
<gene>
    <name evidence="9" type="ORF">ACFO6W_08240</name>
</gene>
<reference evidence="10" key="1">
    <citation type="journal article" date="2019" name="Int. J. Syst. Evol. Microbiol.">
        <title>The Global Catalogue of Microorganisms (GCM) 10K type strain sequencing project: providing services to taxonomists for standard genome sequencing and annotation.</title>
        <authorList>
            <consortium name="The Broad Institute Genomics Platform"/>
            <consortium name="The Broad Institute Genome Sequencing Center for Infectious Disease"/>
            <person name="Wu L."/>
            <person name="Ma J."/>
        </authorList>
    </citation>
    <scope>NUCLEOTIDE SEQUENCE [LARGE SCALE GENOMIC DNA]</scope>
    <source>
        <strain evidence="10">CCUG 66188</strain>
    </source>
</reference>
<feature type="transmembrane region" description="Helical" evidence="7">
    <location>
        <begin position="168"/>
        <end position="191"/>
    </location>
</feature>
<dbReference type="RefSeq" id="WP_379995189.1">
    <property type="nucleotide sequence ID" value="NZ_JBHSGN010000061.1"/>
</dbReference>
<dbReference type="Pfam" id="PF12838">
    <property type="entry name" value="Fer4_7"/>
    <property type="match status" value="1"/>
</dbReference>
<sequence length="511" mass="56921">MLKKLRVGVSIILFTLITFYFLDFAALMPDQFHALAHIQFIPAILGSSFIILTVLIILTLLFGRVYCSSICPMGVYQDIVAWLSKKTARKKKRYKYSKAKNILRWSVIVVVLIAFFAGYPVLLGLVDPYSAYGRIISNVFKPVYMAGNNVLESVFTSFGNYTFYKMEVAILSIFSFIIAILTFLGIGFFAWKYGRTFCNTICPVGTVLGFISKFSLFKVQIDDSLCNSCGSCAMKCKASCIDSKNHTVDHSRCVDCFNCLDSCSRNALKYTPYMKRAADTKIEKTADSGKRQFLATAITTAVSVPAVLAQEKIVEIITDGKVPTRQNPICPPGAKSAEHLLHRCTSCHLCISRCPSRVIKPAFMEYGIGGIMQPVMTYEKGFCNYNCTVCADVCPNQALLPLTMEEKHMTQIGRVHFVEDICVVHVEETNCGACAEHCPTQAVTMVPYEGHEGLTIPHITPDICVGCGGCEFICPVRPNRAIFVEGNIIHQKRKEFEVEKKEEVKVDDFGF</sequence>
<evidence type="ECO:0000256" key="5">
    <source>
        <dbReference type="ARBA" id="ARBA00023004"/>
    </source>
</evidence>
<keyword evidence="10" id="KW-1185">Reference proteome</keyword>
<organism evidence="9 10">
    <name type="scientific">Dysgonomonas termitidis</name>
    <dbReference type="NCBI Taxonomy" id="1516126"/>
    <lineage>
        <taxon>Bacteria</taxon>
        <taxon>Pseudomonadati</taxon>
        <taxon>Bacteroidota</taxon>
        <taxon>Bacteroidia</taxon>
        <taxon>Bacteroidales</taxon>
        <taxon>Dysgonomonadaceae</taxon>
        <taxon>Dysgonomonas</taxon>
    </lineage>
</organism>
<name>A0ABV9KV52_9BACT</name>
<feature type="transmembrane region" description="Helical" evidence="7">
    <location>
        <begin position="40"/>
        <end position="63"/>
    </location>
</feature>
<accession>A0ABV9KV52</accession>
<feature type="domain" description="4Fe-4S ferredoxin-type" evidence="8">
    <location>
        <begin position="372"/>
        <end position="405"/>
    </location>
</feature>
<dbReference type="InterPro" id="IPR017896">
    <property type="entry name" value="4Fe4S_Fe-S-bd"/>
</dbReference>
<protein>
    <submittedName>
        <fullName evidence="9">4Fe-4S dicluster domain-containing protein</fullName>
    </submittedName>
</protein>
<evidence type="ECO:0000259" key="8">
    <source>
        <dbReference type="PROSITE" id="PS51379"/>
    </source>
</evidence>
<dbReference type="PANTHER" id="PTHR30176:SF3">
    <property type="entry name" value="FERREDOXIN-TYPE PROTEIN NAPH"/>
    <property type="match status" value="1"/>
</dbReference>
<keyword evidence="4" id="KW-0249">Electron transport</keyword>
<keyword evidence="1" id="KW-0813">Transport</keyword>
<dbReference type="SUPFAM" id="SSF54862">
    <property type="entry name" value="4Fe-4S ferredoxins"/>
    <property type="match status" value="2"/>
</dbReference>
<keyword evidence="6" id="KW-0411">Iron-sulfur</keyword>
<feature type="transmembrane region" description="Helical" evidence="7">
    <location>
        <begin position="7"/>
        <end position="28"/>
    </location>
</feature>
<feature type="domain" description="4Fe-4S ferredoxin-type" evidence="8">
    <location>
        <begin position="413"/>
        <end position="448"/>
    </location>
</feature>
<feature type="domain" description="4Fe-4S ferredoxin-type" evidence="8">
    <location>
        <begin position="335"/>
        <end position="364"/>
    </location>
</feature>
<dbReference type="Gene3D" id="3.30.70.20">
    <property type="match status" value="3"/>
</dbReference>
<keyword evidence="7" id="KW-1133">Transmembrane helix</keyword>
<keyword evidence="7" id="KW-0472">Membrane</keyword>
<dbReference type="InterPro" id="IPR051684">
    <property type="entry name" value="Electron_Trans/Redox"/>
</dbReference>